<dbReference type="EMBL" id="JBHSXH010000009">
    <property type="protein sequence ID" value="MFC6824501.1"/>
    <property type="molecule type" value="Genomic_DNA"/>
</dbReference>
<dbReference type="RefSeq" id="WP_379693512.1">
    <property type="nucleotide sequence ID" value="NZ_JBHSXH010000009.1"/>
</dbReference>
<dbReference type="PROSITE" id="PS50113">
    <property type="entry name" value="PAC"/>
    <property type="match status" value="1"/>
</dbReference>
<evidence type="ECO:0000256" key="4">
    <source>
        <dbReference type="ARBA" id="ARBA00022777"/>
    </source>
</evidence>
<dbReference type="InterPro" id="IPR013656">
    <property type="entry name" value="PAS_4"/>
</dbReference>
<keyword evidence="3" id="KW-0808">Transferase</keyword>
<evidence type="ECO:0000256" key="2">
    <source>
        <dbReference type="ARBA" id="ARBA00012438"/>
    </source>
</evidence>
<dbReference type="Proteomes" id="UP001596408">
    <property type="component" value="Unassembled WGS sequence"/>
</dbReference>
<dbReference type="EC" id="2.7.13.3" evidence="2"/>
<dbReference type="InterPro" id="IPR050351">
    <property type="entry name" value="BphY/WalK/GraS-like"/>
</dbReference>
<dbReference type="InterPro" id="IPR036890">
    <property type="entry name" value="HATPase_C_sf"/>
</dbReference>
<protein>
    <recommendedName>
        <fullName evidence="2">histidine kinase</fullName>
        <ecNumber evidence="2">2.7.13.3</ecNumber>
    </recommendedName>
</protein>
<evidence type="ECO:0000259" key="5">
    <source>
        <dbReference type="PROSITE" id="PS50113"/>
    </source>
</evidence>
<keyword evidence="4" id="KW-0418">Kinase</keyword>
<comment type="catalytic activity">
    <reaction evidence="1">
        <text>ATP + protein L-histidine = ADP + protein N-phospho-L-histidine.</text>
        <dbReference type="EC" id="2.7.13.3"/>
    </reaction>
</comment>
<evidence type="ECO:0000256" key="1">
    <source>
        <dbReference type="ARBA" id="ARBA00000085"/>
    </source>
</evidence>
<dbReference type="Pfam" id="PF08448">
    <property type="entry name" value="PAS_4"/>
    <property type="match status" value="1"/>
</dbReference>
<evidence type="ECO:0000313" key="7">
    <source>
        <dbReference type="Proteomes" id="UP001596408"/>
    </source>
</evidence>
<dbReference type="InterPro" id="IPR035965">
    <property type="entry name" value="PAS-like_dom_sf"/>
</dbReference>
<feature type="domain" description="PAC" evidence="5">
    <location>
        <begin position="83"/>
        <end position="137"/>
    </location>
</feature>
<dbReference type="Gene3D" id="3.30.565.10">
    <property type="entry name" value="Histidine kinase-like ATPase, C-terminal domain"/>
    <property type="match status" value="1"/>
</dbReference>
<dbReference type="SUPFAM" id="SSF55785">
    <property type="entry name" value="PYP-like sensor domain (PAS domain)"/>
    <property type="match status" value="1"/>
</dbReference>
<keyword evidence="7" id="KW-1185">Reference proteome</keyword>
<dbReference type="InterPro" id="IPR000700">
    <property type="entry name" value="PAS-assoc_C"/>
</dbReference>
<reference evidence="6 7" key="1">
    <citation type="journal article" date="2019" name="Int. J. Syst. Evol. Microbiol.">
        <title>The Global Catalogue of Microorganisms (GCM) 10K type strain sequencing project: providing services to taxonomists for standard genome sequencing and annotation.</title>
        <authorList>
            <consortium name="The Broad Institute Genomics Platform"/>
            <consortium name="The Broad Institute Genome Sequencing Center for Infectious Disease"/>
            <person name="Wu L."/>
            <person name="Ma J."/>
        </authorList>
    </citation>
    <scope>NUCLEOTIDE SEQUENCE [LARGE SCALE GENOMIC DNA]</scope>
    <source>
        <strain evidence="6 7">YIM 94188</strain>
    </source>
</reference>
<sequence>MASALSLPERGFDDLPTEVAIVDSRGDIVYTNRAWRQFAENNGHDGPDDFLGVNYLAVCEEFRDESEEAGLVADGIRDVLDGKSDAFKLDYPCHSPTEQQWFLLRAVPFEGEDGDRYALLMHLDITDRKLAELRLEERNRQLVSIAGVLSEDIRPPLSAAVRASETLAESGGDEAWRLAHILHQIDAVVQTGTVLAENAPTLEFESVELRDVAESVWHRVKPRDASFLVVDSRAFLADRELLSYLLENLLATAIVRAGDAARVRVGTAAEGFYVSDDGTDVAHQYETMFDSATSELDGEMYSLATVARVAGIHGWDVNVGGSDMGGTCVTVSGVTWV</sequence>
<name>A0ABD5TVE0_9EURY</name>
<accession>A0ABD5TVE0</accession>
<dbReference type="SUPFAM" id="SSF55874">
    <property type="entry name" value="ATPase domain of HSP90 chaperone/DNA topoisomerase II/histidine kinase"/>
    <property type="match status" value="1"/>
</dbReference>
<evidence type="ECO:0000256" key="3">
    <source>
        <dbReference type="ARBA" id="ARBA00022679"/>
    </source>
</evidence>
<dbReference type="PANTHER" id="PTHR42878">
    <property type="entry name" value="TWO-COMPONENT HISTIDINE KINASE"/>
    <property type="match status" value="1"/>
</dbReference>
<organism evidence="6 7">
    <name type="scientific">Halopelagius fulvigenes</name>
    <dbReference type="NCBI Taxonomy" id="1198324"/>
    <lineage>
        <taxon>Archaea</taxon>
        <taxon>Methanobacteriati</taxon>
        <taxon>Methanobacteriota</taxon>
        <taxon>Stenosarchaea group</taxon>
        <taxon>Halobacteria</taxon>
        <taxon>Halobacteriales</taxon>
        <taxon>Haloferacaceae</taxon>
    </lineage>
</organism>
<comment type="caution">
    <text evidence="6">The sequence shown here is derived from an EMBL/GenBank/DDBJ whole genome shotgun (WGS) entry which is preliminary data.</text>
</comment>
<dbReference type="Gene3D" id="3.30.450.20">
    <property type="entry name" value="PAS domain"/>
    <property type="match status" value="1"/>
</dbReference>
<proteinExistence type="predicted"/>
<gene>
    <name evidence="6" type="ORF">ACFQEV_05755</name>
</gene>
<dbReference type="PANTHER" id="PTHR42878:SF15">
    <property type="entry name" value="BACTERIOPHYTOCHROME"/>
    <property type="match status" value="1"/>
</dbReference>
<dbReference type="GO" id="GO:0004673">
    <property type="term" value="F:protein histidine kinase activity"/>
    <property type="evidence" value="ECO:0007669"/>
    <property type="project" value="UniProtKB-EC"/>
</dbReference>
<evidence type="ECO:0000313" key="6">
    <source>
        <dbReference type="EMBL" id="MFC6824501.1"/>
    </source>
</evidence>
<dbReference type="AlphaFoldDB" id="A0ABD5TVE0"/>